<evidence type="ECO:0000256" key="1">
    <source>
        <dbReference type="ARBA" id="ARBA00007692"/>
    </source>
</evidence>
<sequence length="457" mass="52244">MTRLLRLGNLNLQKNQNRVSLLCTGINFTSSKSDLHANGPRHILQFLRFCTTESNGGDICENKYREAEAALLDYFYLTRSLPFEDAENMSRNAPQFLDRLLKMALINGDDGDVRRSLARFLRYHPINEFEAFFESIGLELCEYASFLPRDLIFLSDDQLLLQNYNVLCHYGIERSRIGKMYREAKEAFSYDNGILKSKLQSFQNLGLPQSLVAEIIASSPHLLKGDADQELRVFLETFENVGIRLDWLVEHMRGVDSCDRKCMLEVMSLLGELGLRGEQLGEVIMNHPDLILEGSGSCTLCLFGLLLKFGLTENGAQAVFQQFPRVSVASFTSNLLQCYQFLVEINMPVNDIGRMVRLHPLLLGVCQLKKVSSLLHLLNCGVNRICKMLEEDPYVLKKWVRGVRVDRLQEPSRVARVRGTKTRFLTRLGFVEKSGEMERIFRSLMGKADELQERFDC</sequence>
<organism evidence="4 5">
    <name type="scientific">Perilla frutescens var. hirtella</name>
    <name type="common">Perilla citriodora</name>
    <name type="synonym">Perilla setoyensis</name>
    <dbReference type="NCBI Taxonomy" id="608512"/>
    <lineage>
        <taxon>Eukaryota</taxon>
        <taxon>Viridiplantae</taxon>
        <taxon>Streptophyta</taxon>
        <taxon>Embryophyta</taxon>
        <taxon>Tracheophyta</taxon>
        <taxon>Spermatophyta</taxon>
        <taxon>Magnoliopsida</taxon>
        <taxon>eudicotyledons</taxon>
        <taxon>Gunneridae</taxon>
        <taxon>Pentapetalae</taxon>
        <taxon>asterids</taxon>
        <taxon>lamiids</taxon>
        <taxon>Lamiales</taxon>
        <taxon>Lamiaceae</taxon>
        <taxon>Nepetoideae</taxon>
        <taxon>Elsholtzieae</taxon>
        <taxon>Perilla</taxon>
    </lineage>
</organism>
<dbReference type="InterPro" id="IPR003690">
    <property type="entry name" value="MTERF"/>
</dbReference>
<dbReference type="PANTHER" id="PTHR13068:SF38">
    <property type="entry name" value="TRANSCRIPTION TERMINATION FACTOR FAMILY PROTEIN"/>
    <property type="match status" value="1"/>
</dbReference>
<dbReference type="GO" id="GO:0003676">
    <property type="term" value="F:nucleic acid binding"/>
    <property type="evidence" value="ECO:0007669"/>
    <property type="project" value="InterPro"/>
</dbReference>
<evidence type="ECO:0000313" key="5">
    <source>
        <dbReference type="Proteomes" id="UP001190926"/>
    </source>
</evidence>
<comment type="caution">
    <text evidence="4">The sequence shown here is derived from an EMBL/GenBank/DDBJ whole genome shotgun (WGS) entry which is preliminary data.</text>
</comment>
<dbReference type="Pfam" id="PF02536">
    <property type="entry name" value="mTERF"/>
    <property type="match status" value="1"/>
</dbReference>
<keyword evidence="2" id="KW-0804">Transcription</keyword>
<dbReference type="AlphaFoldDB" id="A0AAD4J312"/>
<dbReference type="InterPro" id="IPR038538">
    <property type="entry name" value="MTERF_sf"/>
</dbReference>
<evidence type="ECO:0008006" key="6">
    <source>
        <dbReference type="Google" id="ProtNLM"/>
    </source>
</evidence>
<dbReference type="FunFam" id="1.25.70.10:FF:000019">
    <property type="entry name" value="mTERF family protein"/>
    <property type="match status" value="1"/>
</dbReference>
<evidence type="ECO:0000256" key="2">
    <source>
        <dbReference type="ARBA" id="ARBA00022472"/>
    </source>
</evidence>
<protein>
    <recommendedName>
        <fullName evidence="6">Transcription termination factor MTEF18, mitochondrial-like</fullName>
    </recommendedName>
</protein>
<dbReference type="EMBL" id="SDAM02000170">
    <property type="protein sequence ID" value="KAH6825810.1"/>
    <property type="molecule type" value="Genomic_DNA"/>
</dbReference>
<accession>A0AAD4J312</accession>
<keyword evidence="2" id="KW-0805">Transcription regulation</keyword>
<reference evidence="4 5" key="1">
    <citation type="journal article" date="2021" name="Nat. Commun.">
        <title>Incipient diploidization of the medicinal plant Perilla within 10,000 years.</title>
        <authorList>
            <person name="Zhang Y."/>
            <person name="Shen Q."/>
            <person name="Leng L."/>
            <person name="Zhang D."/>
            <person name="Chen S."/>
            <person name="Shi Y."/>
            <person name="Ning Z."/>
            <person name="Chen S."/>
        </authorList>
    </citation>
    <scope>NUCLEOTIDE SEQUENCE [LARGE SCALE GENOMIC DNA]</scope>
    <source>
        <strain evidence="5">cv. PC099</strain>
    </source>
</reference>
<dbReference type="PANTHER" id="PTHR13068">
    <property type="entry name" value="CGI-12 PROTEIN-RELATED"/>
    <property type="match status" value="1"/>
</dbReference>
<keyword evidence="3" id="KW-0809">Transit peptide</keyword>
<gene>
    <name evidence="4" type="ORF">C2S53_008015</name>
</gene>
<dbReference type="Gene3D" id="1.25.70.10">
    <property type="entry name" value="Transcription termination factor 3, mitochondrial"/>
    <property type="match status" value="1"/>
</dbReference>
<dbReference type="Proteomes" id="UP001190926">
    <property type="component" value="Unassembled WGS sequence"/>
</dbReference>
<name>A0AAD4J312_PERFH</name>
<comment type="similarity">
    <text evidence="1">Belongs to the mTERF family.</text>
</comment>
<evidence type="ECO:0000313" key="4">
    <source>
        <dbReference type="EMBL" id="KAH6825810.1"/>
    </source>
</evidence>
<keyword evidence="5" id="KW-1185">Reference proteome</keyword>
<proteinExistence type="inferred from homology"/>
<evidence type="ECO:0000256" key="3">
    <source>
        <dbReference type="ARBA" id="ARBA00022946"/>
    </source>
</evidence>
<dbReference type="GO" id="GO:0006353">
    <property type="term" value="P:DNA-templated transcription termination"/>
    <property type="evidence" value="ECO:0007669"/>
    <property type="project" value="UniProtKB-KW"/>
</dbReference>
<keyword evidence="2" id="KW-0806">Transcription termination</keyword>
<dbReference type="SMART" id="SM00733">
    <property type="entry name" value="Mterf"/>
    <property type="match status" value="3"/>
</dbReference>